<dbReference type="InterPro" id="IPR000952">
    <property type="entry name" value="AB_hydrolase_4_CS"/>
</dbReference>
<dbReference type="Pfam" id="PF00561">
    <property type="entry name" value="Abhydrolase_1"/>
    <property type="match status" value="1"/>
</dbReference>
<dbReference type="InterPro" id="IPR000073">
    <property type="entry name" value="AB_hydrolase_1"/>
</dbReference>
<accession>A0ABN8TGI9</accession>
<keyword evidence="3 5" id="KW-0378">Hydrolase</keyword>
<name>A0ABN8TGI9_9ENTR</name>
<dbReference type="InterPro" id="IPR012020">
    <property type="entry name" value="ABHD4"/>
</dbReference>
<dbReference type="Gene3D" id="3.40.50.1820">
    <property type="entry name" value="alpha/beta hydrolase"/>
    <property type="match status" value="1"/>
</dbReference>
<reference evidence="5" key="1">
    <citation type="submission" date="2022-05" db="EMBL/GenBank/DDBJ databases">
        <authorList>
            <person name="Blom J."/>
        </authorList>
    </citation>
    <scope>NUCLEOTIDE SEQUENCE</scope>
    <source>
        <strain evidence="5">Type strain: CPO20170097</strain>
    </source>
</reference>
<dbReference type="PANTHER" id="PTHR10794:SF94">
    <property type="entry name" value="ESTERASE YHET-RELATED"/>
    <property type="match status" value="1"/>
</dbReference>
<dbReference type="PIRSF" id="PIRSF005211">
    <property type="entry name" value="Ab_hydro_YheT"/>
    <property type="match status" value="1"/>
</dbReference>
<organism evidence="5 6">
    <name type="scientific">Pseudocitrobacter vendiensis</name>
    <dbReference type="NCBI Taxonomy" id="2488306"/>
    <lineage>
        <taxon>Bacteria</taxon>
        <taxon>Pseudomonadati</taxon>
        <taxon>Pseudomonadota</taxon>
        <taxon>Gammaproteobacteria</taxon>
        <taxon>Enterobacterales</taxon>
        <taxon>Enterobacteriaceae</taxon>
        <taxon>Pseudocitrobacter</taxon>
    </lineage>
</organism>
<comment type="similarity">
    <text evidence="1">Belongs to the AB hydrolase superfamily. AB hydrolase 4 family.</text>
</comment>
<dbReference type="EMBL" id="CALSBS010000026">
    <property type="protein sequence ID" value="CAH6661636.1"/>
    <property type="molecule type" value="Genomic_DNA"/>
</dbReference>
<dbReference type="SUPFAM" id="SSF53474">
    <property type="entry name" value="alpha/beta-Hydrolases"/>
    <property type="match status" value="1"/>
</dbReference>
<evidence type="ECO:0000256" key="2">
    <source>
        <dbReference type="ARBA" id="ARBA00022487"/>
    </source>
</evidence>
<keyword evidence="6" id="KW-1185">Reference proteome</keyword>
<evidence type="ECO:0000313" key="6">
    <source>
        <dbReference type="Proteomes" id="UP001152651"/>
    </source>
</evidence>
<dbReference type="GO" id="GO:0016787">
    <property type="term" value="F:hydrolase activity"/>
    <property type="evidence" value="ECO:0007669"/>
    <property type="project" value="UniProtKB-KW"/>
</dbReference>
<feature type="domain" description="AB hydrolase-1" evidence="4">
    <location>
        <begin position="74"/>
        <end position="314"/>
    </location>
</feature>
<protein>
    <submittedName>
        <fullName evidence="5">AB hydrolase-1 domain-containing protein</fullName>
    </submittedName>
</protein>
<evidence type="ECO:0000313" key="5">
    <source>
        <dbReference type="EMBL" id="CAH6661636.1"/>
    </source>
</evidence>
<keyword evidence="2" id="KW-0719">Serine esterase</keyword>
<evidence type="ECO:0000256" key="1">
    <source>
        <dbReference type="ARBA" id="ARBA00010884"/>
    </source>
</evidence>
<dbReference type="PANTHER" id="PTHR10794">
    <property type="entry name" value="ABHYDROLASE DOMAIN-CONTAINING PROTEIN"/>
    <property type="match status" value="1"/>
</dbReference>
<gene>
    <name evidence="5" type="ORF">FBBNIHIM_21215</name>
</gene>
<dbReference type="PROSITE" id="PS01133">
    <property type="entry name" value="UPF0017"/>
    <property type="match status" value="1"/>
</dbReference>
<evidence type="ECO:0000256" key="3">
    <source>
        <dbReference type="ARBA" id="ARBA00022801"/>
    </source>
</evidence>
<dbReference type="InterPro" id="IPR029058">
    <property type="entry name" value="AB_hydrolase_fold"/>
</dbReference>
<sequence length="340" mass="38321">MAQITPAEFAVPQDDSSTFRPMPGISNPHLQTMLPRLIRRRLHFTPHWQRLDLPDGDFLDIAWSEDPMQAKHKPRLVVFHGLEGSLHSPYAHGLIQAAKERGWLGVVMHFRGCSGEPNRLNRIYHSGETEDGTWFLNWLKQELGDAPTAAVGYSLGGNMLACLLAKEGHAVPLDAAVIVSAPFVLEACSYHMEKGFSRVYQRYLLNLLKGNASRKLAAYPGTLPVDLRQLKRVRKIREFDDLITAKIHGFADAIDYYRQCSAMPLLNQIAIPTLIIHAKDDPFMDHHVIPEADALPACVEYQLTEHGGHVGFIGGTFRRPQMWLERRIPDWLMPWLGGGK</sequence>
<evidence type="ECO:0000259" key="4">
    <source>
        <dbReference type="Pfam" id="PF00561"/>
    </source>
</evidence>
<comment type="caution">
    <text evidence="5">The sequence shown here is derived from an EMBL/GenBank/DDBJ whole genome shotgun (WGS) entry which is preliminary data.</text>
</comment>
<dbReference type="NCBIfam" id="NF008218">
    <property type="entry name" value="PRK10985.1"/>
    <property type="match status" value="1"/>
</dbReference>
<dbReference type="RefSeq" id="WP_253898968.1">
    <property type="nucleotide sequence ID" value="NZ_CALSBS010000026.1"/>
</dbReference>
<dbReference type="Proteomes" id="UP001152651">
    <property type="component" value="Unassembled WGS sequence"/>
</dbReference>
<dbReference type="InterPro" id="IPR050960">
    <property type="entry name" value="AB_hydrolase_4_sf"/>
</dbReference>
<proteinExistence type="inferred from homology"/>